<protein>
    <recommendedName>
        <fullName evidence="8">Cytosine-specific methyltransferase</fullName>
        <ecNumber evidence="8">2.1.1.37</ecNumber>
    </recommendedName>
</protein>
<dbReference type="PROSITE" id="PS00095">
    <property type="entry name" value="C5_MTASE_2"/>
    <property type="match status" value="1"/>
</dbReference>
<dbReference type="Gene3D" id="3.90.120.10">
    <property type="entry name" value="DNA Methylase, subunit A, domain 2"/>
    <property type="match status" value="1"/>
</dbReference>
<dbReference type="SUPFAM" id="SSF53335">
    <property type="entry name" value="S-adenosyl-L-methionine-dependent methyltransferases"/>
    <property type="match status" value="1"/>
</dbReference>
<gene>
    <name evidence="9" type="ORF">FRZ54_03660</name>
</gene>
<evidence type="ECO:0000256" key="6">
    <source>
        <dbReference type="PROSITE-ProRule" id="PRU01016"/>
    </source>
</evidence>
<comment type="catalytic activity">
    <reaction evidence="5 8">
        <text>a 2'-deoxycytidine in DNA + S-adenosyl-L-methionine = a 5-methyl-2'-deoxycytidine in DNA + S-adenosyl-L-homocysteine + H(+)</text>
        <dbReference type="Rhea" id="RHEA:13681"/>
        <dbReference type="Rhea" id="RHEA-COMP:11369"/>
        <dbReference type="Rhea" id="RHEA-COMP:11370"/>
        <dbReference type="ChEBI" id="CHEBI:15378"/>
        <dbReference type="ChEBI" id="CHEBI:57856"/>
        <dbReference type="ChEBI" id="CHEBI:59789"/>
        <dbReference type="ChEBI" id="CHEBI:85452"/>
        <dbReference type="ChEBI" id="CHEBI:85454"/>
        <dbReference type="EC" id="2.1.1.37"/>
    </reaction>
</comment>
<keyword evidence="3 6" id="KW-0949">S-adenosyl-L-methionine</keyword>
<keyword evidence="10" id="KW-1185">Reference proteome</keyword>
<dbReference type="InterPro" id="IPR050390">
    <property type="entry name" value="C5-Methyltransferase"/>
</dbReference>
<dbReference type="Pfam" id="PF00145">
    <property type="entry name" value="DNA_methylase"/>
    <property type="match status" value="1"/>
</dbReference>
<evidence type="ECO:0000256" key="3">
    <source>
        <dbReference type="ARBA" id="ARBA00022691"/>
    </source>
</evidence>
<dbReference type="PANTHER" id="PTHR10629:SF52">
    <property type="entry name" value="DNA (CYTOSINE-5)-METHYLTRANSFERASE 1"/>
    <property type="match status" value="1"/>
</dbReference>
<sequence length="448" mass="50621">MVSVVSLFSGCGGLDLGFHDDFFKLKAAYDNDAAAVKCLQFNLKVPSKVLDVTSEDFNIELGRLKTADIVLGGFPCQGFSKAGPKNNDDPRNQLYLAMLKAVDQLNPAIFIGENVDGLAQNFNGSFVDKIIADFGAIGYNVEYRILNAVNYGVPQFRRRIIFIGTRKSYTQKFSWPNPSHYGITRNGEFKTEWDVTEHSDLFNQTTLKPAKTIKAAIEDLLEKDESFPDHKVTEKLKKNDLLIVQSIKQGQKLCNVRFSDTSVYTWQIPSVFGETTERERKILETIGKNRRKKIYGDIPNGNPLSIEVISDLTTLDISKKELDVLVTKKYLRTWDSKYDLTGAMFCSGLYKRPSWNEPSPTVLTVFHSPRYLAHPLKVRPFTIRECARLQSFPDDFKFLESGISVEDSYRLIGNAVPPLLAKSLSNSVKEYFTNLKNKHETHLTTVAL</sequence>
<dbReference type="OrthoDB" id="32195at2"/>
<keyword evidence="2 6" id="KW-0808">Transferase</keyword>
<dbReference type="InterPro" id="IPR001525">
    <property type="entry name" value="C5_MeTfrase"/>
</dbReference>
<keyword evidence="4" id="KW-0680">Restriction system</keyword>
<evidence type="ECO:0000256" key="5">
    <source>
        <dbReference type="ARBA" id="ARBA00047422"/>
    </source>
</evidence>
<dbReference type="EMBL" id="CP042436">
    <property type="protein sequence ID" value="QEC61716.1"/>
    <property type="molecule type" value="Genomic_DNA"/>
</dbReference>
<evidence type="ECO:0000256" key="1">
    <source>
        <dbReference type="ARBA" id="ARBA00022603"/>
    </source>
</evidence>
<accession>A0A5B8UTD6</accession>
<dbReference type="RefSeq" id="WP_147030293.1">
    <property type="nucleotide sequence ID" value="NZ_CP042436.1"/>
</dbReference>
<dbReference type="REBASE" id="367382">
    <property type="entry name" value="M.Mgi3017ORF3660P"/>
</dbReference>
<dbReference type="GO" id="GO:0032259">
    <property type="term" value="P:methylation"/>
    <property type="evidence" value="ECO:0007669"/>
    <property type="project" value="UniProtKB-KW"/>
</dbReference>
<evidence type="ECO:0000256" key="4">
    <source>
        <dbReference type="ARBA" id="ARBA00022747"/>
    </source>
</evidence>
<dbReference type="NCBIfam" id="TIGR00675">
    <property type="entry name" value="dcm"/>
    <property type="match status" value="1"/>
</dbReference>
<proteinExistence type="inferred from homology"/>
<name>A0A5B8UTD6_9SPHI</name>
<evidence type="ECO:0000256" key="2">
    <source>
        <dbReference type="ARBA" id="ARBA00022679"/>
    </source>
</evidence>
<dbReference type="InterPro" id="IPR031303">
    <property type="entry name" value="C5_meth_CS"/>
</dbReference>
<dbReference type="PANTHER" id="PTHR10629">
    <property type="entry name" value="CYTOSINE-SPECIFIC METHYLTRANSFERASE"/>
    <property type="match status" value="1"/>
</dbReference>
<dbReference type="KEGG" id="mgin:FRZ54_03660"/>
<dbReference type="Proteomes" id="UP000321479">
    <property type="component" value="Chromosome"/>
</dbReference>
<dbReference type="PROSITE" id="PS00094">
    <property type="entry name" value="C5_MTASE_1"/>
    <property type="match status" value="1"/>
</dbReference>
<evidence type="ECO:0000313" key="10">
    <source>
        <dbReference type="Proteomes" id="UP000321479"/>
    </source>
</evidence>
<dbReference type="EC" id="2.1.1.37" evidence="8"/>
<feature type="active site" evidence="6">
    <location>
        <position position="76"/>
    </location>
</feature>
<dbReference type="GO" id="GO:0009307">
    <property type="term" value="P:DNA restriction-modification system"/>
    <property type="evidence" value="ECO:0007669"/>
    <property type="project" value="UniProtKB-KW"/>
</dbReference>
<comment type="similarity">
    <text evidence="6 7">Belongs to the class I-like SAM-binding methyltransferase superfamily. C5-methyltransferase family.</text>
</comment>
<organism evidence="9 10">
    <name type="scientific">Mucilaginibacter ginsenosidivorans</name>
    <dbReference type="NCBI Taxonomy" id="398053"/>
    <lineage>
        <taxon>Bacteria</taxon>
        <taxon>Pseudomonadati</taxon>
        <taxon>Bacteroidota</taxon>
        <taxon>Sphingobacteriia</taxon>
        <taxon>Sphingobacteriales</taxon>
        <taxon>Sphingobacteriaceae</taxon>
        <taxon>Mucilaginibacter</taxon>
    </lineage>
</organism>
<keyword evidence="1 6" id="KW-0489">Methyltransferase</keyword>
<dbReference type="PROSITE" id="PS51679">
    <property type="entry name" value="SAM_MT_C5"/>
    <property type="match status" value="1"/>
</dbReference>
<dbReference type="GO" id="GO:0044027">
    <property type="term" value="P:negative regulation of gene expression via chromosomal CpG island methylation"/>
    <property type="evidence" value="ECO:0007669"/>
    <property type="project" value="TreeGrafter"/>
</dbReference>
<dbReference type="GO" id="GO:0003677">
    <property type="term" value="F:DNA binding"/>
    <property type="evidence" value="ECO:0007669"/>
    <property type="project" value="TreeGrafter"/>
</dbReference>
<dbReference type="GO" id="GO:0003886">
    <property type="term" value="F:DNA (cytosine-5-)-methyltransferase activity"/>
    <property type="evidence" value="ECO:0007669"/>
    <property type="project" value="UniProtKB-EC"/>
</dbReference>
<dbReference type="InterPro" id="IPR018117">
    <property type="entry name" value="C5_DNA_meth_AS"/>
</dbReference>
<evidence type="ECO:0000256" key="8">
    <source>
        <dbReference type="RuleBase" id="RU000417"/>
    </source>
</evidence>
<evidence type="ECO:0000313" key="9">
    <source>
        <dbReference type="EMBL" id="QEC61716.1"/>
    </source>
</evidence>
<dbReference type="InterPro" id="IPR029063">
    <property type="entry name" value="SAM-dependent_MTases_sf"/>
</dbReference>
<dbReference type="AlphaFoldDB" id="A0A5B8UTD6"/>
<reference evidence="9 10" key="1">
    <citation type="journal article" date="2017" name="Curr. Microbiol.">
        <title>Mucilaginibacter ginsenosidivorans sp. nov., Isolated from Soil of Ginseng Field.</title>
        <authorList>
            <person name="Kim M.M."/>
            <person name="Siddiqi M.Z."/>
            <person name="Im W.T."/>
        </authorList>
    </citation>
    <scope>NUCLEOTIDE SEQUENCE [LARGE SCALE GENOMIC DNA]</scope>
    <source>
        <strain evidence="9 10">Gsoil 3017</strain>
    </source>
</reference>
<dbReference type="PRINTS" id="PR00105">
    <property type="entry name" value="C5METTRFRASE"/>
</dbReference>
<evidence type="ECO:0000256" key="7">
    <source>
        <dbReference type="RuleBase" id="RU000416"/>
    </source>
</evidence>
<dbReference type="Gene3D" id="3.40.50.150">
    <property type="entry name" value="Vaccinia Virus protein VP39"/>
    <property type="match status" value="1"/>
</dbReference>